<sequence>CTYILYIQCICAYACMCECYDKLLYTLLLLSGICDAQTLCLYLCVCFRMKSPAERRAEICEDYSPCRLLALRYGSPMAYQTYFSAQQLKPNPHLRRY</sequence>
<dbReference type="GO" id="GO:0005576">
    <property type="term" value="C:extracellular region"/>
    <property type="evidence" value="ECO:0007669"/>
    <property type="project" value="InterPro"/>
</dbReference>
<evidence type="ECO:0000256" key="1">
    <source>
        <dbReference type="ARBA" id="ARBA00004613"/>
    </source>
</evidence>
<dbReference type="Proteomes" id="UP000472260">
    <property type="component" value="Unassembled WGS sequence"/>
</dbReference>
<evidence type="ECO:0000259" key="7">
    <source>
        <dbReference type="PROSITE" id="PS50998"/>
    </source>
</evidence>
<evidence type="ECO:0000256" key="2">
    <source>
        <dbReference type="ARBA" id="ARBA00008850"/>
    </source>
</evidence>
<dbReference type="InterPro" id="IPR035972">
    <property type="entry name" value="GLA-like_dom_SF"/>
</dbReference>
<feature type="transmembrane region" description="Helical" evidence="6">
    <location>
        <begin position="23"/>
        <end position="47"/>
    </location>
</feature>
<comment type="subcellular location">
    <subcellularLocation>
        <location evidence="1">Secreted</location>
    </subcellularLocation>
</comment>
<evidence type="ECO:0000256" key="4">
    <source>
        <dbReference type="ARBA" id="ARBA00022525"/>
    </source>
</evidence>
<comment type="similarity">
    <text evidence="2">Belongs to the osteocalcin/matrix Gla protein family.</text>
</comment>
<dbReference type="PROSITE" id="PS50998">
    <property type="entry name" value="GLA_2"/>
    <property type="match status" value="1"/>
</dbReference>
<proteinExistence type="inferred from homology"/>
<keyword evidence="4" id="KW-0964">Secreted</keyword>
<evidence type="ECO:0000256" key="3">
    <source>
        <dbReference type="ARBA" id="ARBA00022479"/>
    </source>
</evidence>
<feature type="domain" description="Gla" evidence="7">
    <location>
        <begin position="38"/>
        <end position="84"/>
    </location>
</feature>
<keyword evidence="6" id="KW-1133">Transmembrane helix</keyword>
<accession>A0A671RBM2</accession>
<keyword evidence="6" id="KW-0812">Transmembrane</keyword>
<protein>
    <recommendedName>
        <fullName evidence="7">Gla domain-containing protein</fullName>
    </recommendedName>
</protein>
<dbReference type="InterPro" id="IPR000294">
    <property type="entry name" value="GLA_domain"/>
</dbReference>
<reference evidence="8" key="2">
    <citation type="submission" date="2025-09" db="UniProtKB">
        <authorList>
            <consortium name="Ensembl"/>
        </authorList>
    </citation>
    <scope>IDENTIFICATION</scope>
</reference>
<dbReference type="InterPro" id="IPR058704">
    <property type="entry name" value="BGLAP-like_C"/>
</dbReference>
<keyword evidence="6" id="KW-0472">Membrane</keyword>
<dbReference type="SUPFAM" id="SSF57630">
    <property type="entry name" value="GLA-domain"/>
    <property type="match status" value="1"/>
</dbReference>
<evidence type="ECO:0000256" key="6">
    <source>
        <dbReference type="SAM" id="Phobius"/>
    </source>
</evidence>
<keyword evidence="3" id="KW-0301">Gamma-carboxyglutamic acid</keyword>
<evidence type="ECO:0000256" key="5">
    <source>
        <dbReference type="ARBA" id="ARBA00023157"/>
    </source>
</evidence>
<name>A0A671RBM2_9TELE</name>
<dbReference type="Pfam" id="PF25890">
    <property type="entry name" value="BGLAP_C"/>
    <property type="match status" value="1"/>
</dbReference>
<dbReference type="GO" id="GO:0005509">
    <property type="term" value="F:calcium ion binding"/>
    <property type="evidence" value="ECO:0007669"/>
    <property type="project" value="InterPro"/>
</dbReference>
<dbReference type="AlphaFoldDB" id="A0A671RBM2"/>
<evidence type="ECO:0000313" key="9">
    <source>
        <dbReference type="Proteomes" id="UP000472260"/>
    </source>
</evidence>
<organism evidence="8 9">
    <name type="scientific">Sinocyclocheilus anshuiensis</name>
    <dbReference type="NCBI Taxonomy" id="1608454"/>
    <lineage>
        <taxon>Eukaryota</taxon>
        <taxon>Metazoa</taxon>
        <taxon>Chordata</taxon>
        <taxon>Craniata</taxon>
        <taxon>Vertebrata</taxon>
        <taxon>Euteleostomi</taxon>
        <taxon>Actinopterygii</taxon>
        <taxon>Neopterygii</taxon>
        <taxon>Teleostei</taxon>
        <taxon>Ostariophysi</taxon>
        <taxon>Cypriniformes</taxon>
        <taxon>Cyprinidae</taxon>
        <taxon>Cyprininae</taxon>
        <taxon>Sinocyclocheilus</taxon>
    </lineage>
</organism>
<keyword evidence="5" id="KW-1015">Disulfide bond</keyword>
<evidence type="ECO:0000313" key="8">
    <source>
        <dbReference type="Ensembl" id="ENSSANP00000080680.1"/>
    </source>
</evidence>
<reference evidence="8" key="1">
    <citation type="submission" date="2025-08" db="UniProtKB">
        <authorList>
            <consortium name="Ensembl"/>
        </authorList>
    </citation>
    <scope>IDENTIFICATION</scope>
</reference>
<dbReference type="Ensembl" id="ENSSANT00000085748.1">
    <property type="protein sequence ID" value="ENSSANP00000080680.1"/>
    <property type="gene ID" value="ENSSANG00000040112.1"/>
</dbReference>
<keyword evidence="9" id="KW-1185">Reference proteome</keyword>